<evidence type="ECO:0000256" key="4">
    <source>
        <dbReference type="ARBA" id="ARBA00022801"/>
    </source>
</evidence>
<dbReference type="GO" id="GO:0008782">
    <property type="term" value="F:adenosylhomocysteine nucleosidase activity"/>
    <property type="evidence" value="ECO:0007669"/>
    <property type="project" value="UniProtKB-EC"/>
</dbReference>
<dbReference type="InterPro" id="IPR010049">
    <property type="entry name" value="MTA_SAH_Nsdase"/>
</dbReference>
<evidence type="ECO:0000313" key="9">
    <source>
        <dbReference type="Proteomes" id="UP000250086"/>
    </source>
</evidence>
<dbReference type="GO" id="GO:0019509">
    <property type="term" value="P:L-methionine salvage from methylthioadenosine"/>
    <property type="evidence" value="ECO:0007669"/>
    <property type="project" value="UniProtKB-UniPathway"/>
</dbReference>
<reference evidence="8 9" key="1">
    <citation type="submission" date="2018-06" db="EMBL/GenBank/DDBJ databases">
        <authorList>
            <consortium name="Pathogen Informatics"/>
            <person name="Doyle S."/>
        </authorList>
    </citation>
    <scope>NUCLEOTIDE SEQUENCE [LARGE SCALE GENOMIC DNA]</scope>
    <source>
        <strain evidence="8 9">NCTC13093</strain>
    </source>
</reference>
<dbReference type="InterPro" id="IPR000845">
    <property type="entry name" value="Nucleoside_phosphorylase_d"/>
</dbReference>
<comment type="pathway">
    <text evidence="1">Amino-acid biosynthesis; L-methionine biosynthesis via salvage pathway; S-methyl-5-thio-alpha-D-ribose 1-phosphate from S-methyl-5'-thioadenosine (hydrolase route): step 1/2.</text>
</comment>
<dbReference type="GO" id="GO:0005829">
    <property type="term" value="C:cytosol"/>
    <property type="evidence" value="ECO:0007669"/>
    <property type="project" value="TreeGrafter"/>
</dbReference>
<dbReference type="AlphaFoldDB" id="A0A2X0VCT1"/>
<dbReference type="Pfam" id="PF01048">
    <property type="entry name" value="PNP_UDP_1"/>
    <property type="match status" value="1"/>
</dbReference>
<keyword evidence="3" id="KW-0028">Amino-acid biosynthesis</keyword>
<dbReference type="GO" id="GO:0008930">
    <property type="term" value="F:methylthioadenosine nucleosidase activity"/>
    <property type="evidence" value="ECO:0007669"/>
    <property type="project" value="InterPro"/>
</dbReference>
<gene>
    <name evidence="8" type="primary">mtnN</name>
    <name evidence="8" type="ORF">NCTC13093_02113</name>
</gene>
<keyword evidence="4 8" id="KW-0378">Hydrolase</keyword>
<dbReference type="NCBIfam" id="TIGR01704">
    <property type="entry name" value="MTA_SAH-Nsdase"/>
    <property type="match status" value="1"/>
</dbReference>
<dbReference type="GO" id="GO:0009164">
    <property type="term" value="P:nucleoside catabolic process"/>
    <property type="evidence" value="ECO:0007669"/>
    <property type="project" value="InterPro"/>
</dbReference>
<evidence type="ECO:0000256" key="2">
    <source>
        <dbReference type="ARBA" id="ARBA00011974"/>
    </source>
</evidence>
<dbReference type="CDD" id="cd09008">
    <property type="entry name" value="MTAN"/>
    <property type="match status" value="1"/>
</dbReference>
<dbReference type="Gene3D" id="3.40.50.1580">
    <property type="entry name" value="Nucleoside phosphorylase domain"/>
    <property type="match status" value="1"/>
</dbReference>
<protein>
    <recommendedName>
        <fullName evidence="2">adenosylhomocysteine nucleosidase</fullName>
        <ecNumber evidence="2">3.2.2.9</ecNumber>
    </recommendedName>
</protein>
<organism evidence="8 9">
    <name type="scientific">Anaerobiospirillum thomasii</name>
    <dbReference type="NCBI Taxonomy" id="179995"/>
    <lineage>
        <taxon>Bacteria</taxon>
        <taxon>Pseudomonadati</taxon>
        <taxon>Pseudomonadota</taxon>
        <taxon>Gammaproteobacteria</taxon>
        <taxon>Aeromonadales</taxon>
        <taxon>Succinivibrionaceae</taxon>
        <taxon>Anaerobiospirillum</taxon>
    </lineage>
</organism>
<keyword evidence="8" id="KW-0326">Glycosidase</keyword>
<evidence type="ECO:0000313" key="8">
    <source>
        <dbReference type="EMBL" id="SPT70695.1"/>
    </source>
</evidence>
<evidence type="ECO:0000259" key="7">
    <source>
        <dbReference type="Pfam" id="PF01048"/>
    </source>
</evidence>
<dbReference type="FunFam" id="3.40.50.1580:FF:000001">
    <property type="entry name" value="MTA/SAH nucleosidase family protein"/>
    <property type="match status" value="1"/>
</dbReference>
<dbReference type="Proteomes" id="UP000250086">
    <property type="component" value="Unassembled WGS sequence"/>
</dbReference>
<dbReference type="EC" id="3.2.2.9" evidence="2"/>
<dbReference type="UniPathway" id="UPA00904">
    <property type="reaction ID" value="UER00871"/>
</dbReference>
<comment type="catalytic activity">
    <reaction evidence="6">
        <text>5'-deoxyadenosine + H2O = 5-deoxy-D-ribose + adenine</text>
        <dbReference type="Rhea" id="RHEA:29859"/>
        <dbReference type="ChEBI" id="CHEBI:15377"/>
        <dbReference type="ChEBI" id="CHEBI:16708"/>
        <dbReference type="ChEBI" id="CHEBI:17319"/>
        <dbReference type="ChEBI" id="CHEBI:149540"/>
        <dbReference type="EC" id="3.2.2.9"/>
    </reaction>
    <physiologicalReaction direction="left-to-right" evidence="6">
        <dbReference type="Rhea" id="RHEA:29860"/>
    </physiologicalReaction>
</comment>
<evidence type="ECO:0000256" key="5">
    <source>
        <dbReference type="ARBA" id="ARBA00023167"/>
    </source>
</evidence>
<dbReference type="NCBIfam" id="NF004079">
    <property type="entry name" value="PRK05584.1"/>
    <property type="match status" value="1"/>
</dbReference>
<feature type="domain" description="Nucleoside phosphorylase" evidence="7">
    <location>
        <begin position="2"/>
        <end position="228"/>
    </location>
</feature>
<keyword evidence="9" id="KW-1185">Reference proteome</keyword>
<evidence type="ECO:0000256" key="3">
    <source>
        <dbReference type="ARBA" id="ARBA00022605"/>
    </source>
</evidence>
<dbReference type="EMBL" id="UAPV01000001">
    <property type="protein sequence ID" value="SPT70695.1"/>
    <property type="molecule type" value="Genomic_DNA"/>
</dbReference>
<dbReference type="SUPFAM" id="SSF53167">
    <property type="entry name" value="Purine and uridine phosphorylases"/>
    <property type="match status" value="1"/>
</dbReference>
<dbReference type="InterPro" id="IPR035994">
    <property type="entry name" value="Nucleoside_phosphorylase_sf"/>
</dbReference>
<dbReference type="PANTHER" id="PTHR46832:SF1">
    <property type="entry name" value="5'-METHYLTHIOADENOSINE_S-ADENOSYLHOMOCYSTEINE NUCLEOSIDASE"/>
    <property type="match status" value="1"/>
</dbReference>
<dbReference type="PANTHER" id="PTHR46832">
    <property type="entry name" value="5'-METHYLTHIOADENOSINE/S-ADENOSYLHOMOCYSTEINE NUCLEOSIDASE"/>
    <property type="match status" value="1"/>
</dbReference>
<proteinExistence type="predicted"/>
<evidence type="ECO:0000256" key="1">
    <source>
        <dbReference type="ARBA" id="ARBA00004945"/>
    </source>
</evidence>
<keyword evidence="5" id="KW-0486">Methionine biosynthesis</keyword>
<dbReference type="RefSeq" id="WP_181463210.1">
    <property type="nucleotide sequence ID" value="NZ_UAPV01000001.1"/>
</dbReference>
<dbReference type="GO" id="GO:0019284">
    <property type="term" value="P:L-methionine salvage from S-adenosylmethionine"/>
    <property type="evidence" value="ECO:0007669"/>
    <property type="project" value="TreeGrafter"/>
</dbReference>
<sequence length="230" mass="24648">MTIGIIGAMDEELKILCSKLQNREDVTIGAYSFFKGTLRGKDVILAKSGIGKVRAGSVCATLINTFKVDAILNTGSAGAISSELDIGDTVFSQKVAYHDVDLTVFGYQQGQLPGYKQYFIADSNLLEKAREASKNVQDCRVFSGTIVSGDQFIASKEKTIGFASVFENAMVCEMEGAAVAQVCTDFNIPFLIIRAASDRADGASPVSFEDFLPMASKNSALLVEELVALL</sequence>
<accession>A0A2X0VCT1</accession>
<name>A0A2X0VCT1_9GAMM</name>
<evidence type="ECO:0000256" key="6">
    <source>
        <dbReference type="ARBA" id="ARBA00050313"/>
    </source>
</evidence>